<feature type="transmembrane region" description="Helical" evidence="7">
    <location>
        <begin position="6"/>
        <end position="24"/>
    </location>
</feature>
<feature type="transmembrane region" description="Helical" evidence="7">
    <location>
        <begin position="68"/>
        <end position="87"/>
    </location>
</feature>
<dbReference type="EMBL" id="FOVG01000001">
    <property type="protein sequence ID" value="SFN27670.1"/>
    <property type="molecule type" value="Genomic_DNA"/>
</dbReference>
<organism evidence="8 9">
    <name type="scientific">Candidatus Pantoea varia</name>
    <dbReference type="NCBI Taxonomy" id="1881036"/>
    <lineage>
        <taxon>Bacteria</taxon>
        <taxon>Pseudomonadati</taxon>
        <taxon>Pseudomonadota</taxon>
        <taxon>Gammaproteobacteria</taxon>
        <taxon>Enterobacterales</taxon>
        <taxon>Erwiniaceae</taxon>
        <taxon>Pantoea</taxon>
    </lineage>
</organism>
<keyword evidence="6 7" id="KW-0472">Membrane</keyword>
<protein>
    <recommendedName>
        <fullName evidence="7">UPF0266 membrane protein SAMN05428971_0816</fullName>
    </recommendedName>
</protein>
<evidence type="ECO:0000256" key="4">
    <source>
        <dbReference type="ARBA" id="ARBA00022692"/>
    </source>
</evidence>
<gene>
    <name evidence="8" type="ORF">SAMN05428971_0816</name>
</gene>
<dbReference type="OrthoDB" id="2360740at2"/>
<comment type="subcellular location">
    <subcellularLocation>
        <location evidence="1 7">Cell membrane</location>
        <topology evidence="1 7">Multi-pass membrane protein</topology>
    </subcellularLocation>
</comment>
<keyword evidence="3 7" id="KW-1003">Cell membrane</keyword>
<keyword evidence="5 7" id="KW-1133">Transmembrane helix</keyword>
<evidence type="ECO:0000256" key="1">
    <source>
        <dbReference type="ARBA" id="ARBA00004651"/>
    </source>
</evidence>
<dbReference type="Proteomes" id="UP000198968">
    <property type="component" value="Unassembled WGS sequence"/>
</dbReference>
<keyword evidence="4 7" id="KW-0812">Transmembrane</keyword>
<evidence type="ECO:0000256" key="2">
    <source>
        <dbReference type="ARBA" id="ARBA00009962"/>
    </source>
</evidence>
<evidence type="ECO:0000256" key="5">
    <source>
        <dbReference type="ARBA" id="ARBA00022989"/>
    </source>
</evidence>
<dbReference type="GO" id="GO:0005886">
    <property type="term" value="C:plasma membrane"/>
    <property type="evidence" value="ECO:0007669"/>
    <property type="project" value="UniProtKB-SubCell"/>
</dbReference>
<evidence type="ECO:0000256" key="6">
    <source>
        <dbReference type="ARBA" id="ARBA00023136"/>
    </source>
</evidence>
<comment type="similarity">
    <text evidence="2 7">Belongs to the UPF0266 family.</text>
</comment>
<evidence type="ECO:0000313" key="9">
    <source>
        <dbReference type="Proteomes" id="UP000198968"/>
    </source>
</evidence>
<proteinExistence type="inferred from homology"/>
<dbReference type="PIRSF" id="PIRSF020687">
    <property type="entry name" value="UCP020687"/>
    <property type="match status" value="1"/>
</dbReference>
<dbReference type="HAMAP" id="MF_01071">
    <property type="entry name" value="UPF0266"/>
    <property type="match status" value="1"/>
</dbReference>
<accession>A0A1I4XQV8</accession>
<dbReference type="NCBIfam" id="NF002791">
    <property type="entry name" value="PRK02913.1"/>
    <property type="match status" value="1"/>
</dbReference>
<evidence type="ECO:0000256" key="7">
    <source>
        <dbReference type="HAMAP-Rule" id="MF_01071"/>
    </source>
</evidence>
<keyword evidence="9" id="KW-1185">Reference proteome</keyword>
<dbReference type="Pfam" id="PF06173">
    <property type="entry name" value="DUF986"/>
    <property type="match status" value="1"/>
</dbReference>
<dbReference type="AlphaFoldDB" id="A0A1I4XQV8"/>
<sequence>MSLTDALIACCIAALMGFAVYHEAILPRRHGPTRLRVALRRQHKLDSLIFIGLLLILLWNNVSHHGPQLTTSLLMVLSFLAFWLFWLRKPTLLMKNDGLFYAGVWIDYRRIQGMNLSEDGILVIQLEQRRLLIAVQQLDDLERIYNTLVEAR</sequence>
<name>A0A1I4XQV8_9GAMM</name>
<feature type="transmembrane region" description="Helical" evidence="7">
    <location>
        <begin position="45"/>
        <end position="62"/>
    </location>
</feature>
<evidence type="ECO:0000256" key="3">
    <source>
        <dbReference type="ARBA" id="ARBA00022475"/>
    </source>
</evidence>
<evidence type="ECO:0000313" key="8">
    <source>
        <dbReference type="EMBL" id="SFN27670.1"/>
    </source>
</evidence>
<reference evidence="9" key="1">
    <citation type="submission" date="2016-10" db="EMBL/GenBank/DDBJ databases">
        <authorList>
            <person name="Varghese N."/>
            <person name="Submissions S."/>
        </authorList>
    </citation>
    <scope>NUCLEOTIDE SEQUENCE [LARGE SCALE GENOMIC DNA]</scope>
    <source>
        <strain evidence="9">OV426</strain>
    </source>
</reference>
<dbReference type="InterPro" id="IPR009328">
    <property type="entry name" value="DUF986"/>
</dbReference>
<dbReference type="RefSeq" id="WP_090960347.1">
    <property type="nucleotide sequence ID" value="NZ_FOVG01000001.1"/>
</dbReference>